<dbReference type="RefSeq" id="WP_005390355.1">
    <property type="nucleotide sequence ID" value="NZ_CP066007.1"/>
</dbReference>
<dbReference type="EMBL" id="CP066007">
    <property type="protein sequence ID" value="QQB46331.1"/>
    <property type="molecule type" value="Genomic_DNA"/>
</dbReference>
<protein>
    <submittedName>
        <fullName evidence="2">Acyl-CoA carboxylase subunit epsilon</fullName>
    </submittedName>
</protein>
<accession>A0A7T4EFA0</accession>
<dbReference type="EMBL" id="CP069534">
    <property type="protein sequence ID" value="QRP71202.1"/>
    <property type="molecule type" value="Genomic_DNA"/>
</dbReference>
<dbReference type="OrthoDB" id="4419219at2"/>
<evidence type="ECO:0000256" key="1">
    <source>
        <dbReference type="SAM" id="MobiDB-lite"/>
    </source>
</evidence>
<sequence length="93" mass="10344">MSEKQTELTVIDGEGTDDSGRTKDKPLFHVVGGNPTEEELGALTAVLSTLEAEAQKAATDERYKPVNNWGNLGDRLDRPQTYNPNAFRNSRYF</sequence>
<dbReference type="GO" id="GO:0003989">
    <property type="term" value="F:acetyl-CoA carboxylase activity"/>
    <property type="evidence" value="ECO:0007669"/>
    <property type="project" value="InterPro"/>
</dbReference>
<evidence type="ECO:0000313" key="4">
    <source>
        <dbReference type="Proteomes" id="UP000596145"/>
    </source>
</evidence>
<name>A0A7T4EFA0_9CORY</name>
<evidence type="ECO:0000313" key="2">
    <source>
        <dbReference type="EMBL" id="QQB46331.1"/>
    </source>
</evidence>
<reference evidence="2 4" key="1">
    <citation type="submission" date="2020-12" db="EMBL/GenBank/DDBJ databases">
        <title>FDA dAtabase for Regulatory Grade micrObial Sequences (FDA-ARGOS): Supporting development and validation of Infectious Disease Dx tests.</title>
        <authorList>
            <person name="Sproer C."/>
            <person name="Gronow S."/>
            <person name="Severitt S."/>
            <person name="Schroder I."/>
            <person name="Tallon L."/>
            <person name="Sadzewicz L."/>
            <person name="Zhao X."/>
            <person name="Boylan J."/>
            <person name="Ott S."/>
            <person name="Bowen H."/>
            <person name="Vavikolanu K."/>
            <person name="Mehta A."/>
            <person name="Aluvathingal J."/>
            <person name="Nadendla S."/>
            <person name="Lowell S."/>
            <person name="Myers T."/>
            <person name="Yan Y."/>
            <person name="Sichtig H."/>
        </authorList>
    </citation>
    <scope>NUCLEOTIDE SEQUENCE [LARGE SCALE GENOMIC DNA]</scope>
    <source>
        <strain evidence="2 4">FDAARGOS_1053</strain>
        <strain evidence="3">FDAARGOS_1191</strain>
    </source>
</reference>
<dbReference type="Proteomes" id="UP000617681">
    <property type="component" value="Chromosome"/>
</dbReference>
<gene>
    <name evidence="2" type="ORF">I6I10_13005</name>
    <name evidence="3" type="ORF">I6J21_03355</name>
</gene>
<feature type="region of interest" description="Disordered" evidence="1">
    <location>
        <begin position="58"/>
        <end position="93"/>
    </location>
</feature>
<evidence type="ECO:0000313" key="3">
    <source>
        <dbReference type="EMBL" id="QRP71202.1"/>
    </source>
</evidence>
<dbReference type="Pfam" id="PF13822">
    <property type="entry name" value="ACC_epsilon"/>
    <property type="match status" value="1"/>
</dbReference>
<dbReference type="Proteomes" id="UP000596145">
    <property type="component" value="Chromosome"/>
</dbReference>
<dbReference type="GeneID" id="92759377"/>
<proteinExistence type="predicted"/>
<dbReference type="InterPro" id="IPR032716">
    <property type="entry name" value="ACC_epsilon"/>
</dbReference>
<feature type="region of interest" description="Disordered" evidence="1">
    <location>
        <begin position="1"/>
        <end position="25"/>
    </location>
</feature>
<feature type="compositionally biased region" description="Polar residues" evidence="1">
    <location>
        <begin position="80"/>
        <end position="93"/>
    </location>
</feature>
<dbReference type="GO" id="GO:0004658">
    <property type="term" value="F:propionyl-CoA carboxylase activity"/>
    <property type="evidence" value="ECO:0007669"/>
    <property type="project" value="InterPro"/>
</dbReference>
<dbReference type="AlphaFoldDB" id="A0A7T4EFA0"/>
<organism evidence="2 4">
    <name type="scientific">Corynebacterium glucuronolyticum</name>
    <dbReference type="NCBI Taxonomy" id="39791"/>
    <lineage>
        <taxon>Bacteria</taxon>
        <taxon>Bacillati</taxon>
        <taxon>Actinomycetota</taxon>
        <taxon>Actinomycetes</taxon>
        <taxon>Mycobacteriales</taxon>
        <taxon>Corynebacteriaceae</taxon>
        <taxon>Corynebacterium</taxon>
    </lineage>
</organism>